<evidence type="ECO:0000313" key="6">
    <source>
        <dbReference type="Proteomes" id="UP000829758"/>
    </source>
</evidence>
<accession>A0A9X1M8V1</accession>
<feature type="transmembrane region" description="Helical" evidence="1">
    <location>
        <begin position="163"/>
        <end position="179"/>
    </location>
</feature>
<proteinExistence type="predicted"/>
<dbReference type="PANTHER" id="PTHR23028">
    <property type="entry name" value="ACETYLTRANSFERASE"/>
    <property type="match status" value="1"/>
</dbReference>
<evidence type="ECO:0000313" key="5">
    <source>
        <dbReference type="EMBL" id="UON91651.1"/>
    </source>
</evidence>
<dbReference type="Pfam" id="PF01757">
    <property type="entry name" value="Acyl_transf_3"/>
    <property type="match status" value="1"/>
</dbReference>
<dbReference type="EMBL" id="JAJFZT010000004">
    <property type="protein sequence ID" value="MCC3272494.1"/>
    <property type="molecule type" value="Genomic_DNA"/>
</dbReference>
<dbReference type="Proteomes" id="UP001155145">
    <property type="component" value="Unassembled WGS sequence"/>
</dbReference>
<evidence type="ECO:0000259" key="2">
    <source>
        <dbReference type="Pfam" id="PF01757"/>
    </source>
</evidence>
<feature type="transmembrane region" description="Helical" evidence="1">
    <location>
        <begin position="50"/>
        <end position="71"/>
    </location>
</feature>
<keyword evidence="4" id="KW-0012">Acyltransferase</keyword>
<dbReference type="InterPro" id="IPR043968">
    <property type="entry name" value="SGNH"/>
</dbReference>
<feature type="transmembrane region" description="Helical" evidence="1">
    <location>
        <begin position="92"/>
        <end position="113"/>
    </location>
</feature>
<feature type="domain" description="SGNH" evidence="3">
    <location>
        <begin position="461"/>
        <end position="703"/>
    </location>
</feature>
<feature type="transmembrane region" description="Helical" evidence="1">
    <location>
        <begin position="312"/>
        <end position="331"/>
    </location>
</feature>
<reference evidence="4" key="1">
    <citation type="submission" date="2021-10" db="EMBL/GenBank/DDBJ databases">
        <title>Novel species in genus Arthrobacter.</title>
        <authorList>
            <person name="Liu Y."/>
        </authorList>
    </citation>
    <scope>NUCLEOTIDE SEQUENCE</scope>
    <source>
        <strain evidence="6">zg-Y462</strain>
        <strain evidence="4">Zg-Y462</strain>
    </source>
</reference>
<keyword evidence="6" id="KW-1185">Reference proteome</keyword>
<dbReference type="InterPro" id="IPR050879">
    <property type="entry name" value="Acyltransferase_3"/>
</dbReference>
<dbReference type="GO" id="GO:0016747">
    <property type="term" value="F:acyltransferase activity, transferring groups other than amino-acyl groups"/>
    <property type="evidence" value="ECO:0007669"/>
    <property type="project" value="InterPro"/>
</dbReference>
<feature type="transmembrane region" description="Helical" evidence="1">
    <location>
        <begin position="191"/>
        <end position="210"/>
    </location>
</feature>
<gene>
    <name evidence="4" type="ORF">LJ755_07085</name>
    <name evidence="5" type="ORF">MUK71_13830</name>
</gene>
<dbReference type="RefSeq" id="WP_227928572.1">
    <property type="nucleotide sequence ID" value="NZ_CP094984.1"/>
</dbReference>
<keyword evidence="1" id="KW-0472">Membrane</keyword>
<evidence type="ECO:0000259" key="3">
    <source>
        <dbReference type="Pfam" id="PF19040"/>
    </source>
</evidence>
<name>A0A9X1M8V1_9MICC</name>
<keyword evidence="1" id="KW-1133">Transmembrane helix</keyword>
<evidence type="ECO:0000256" key="1">
    <source>
        <dbReference type="SAM" id="Phobius"/>
    </source>
</evidence>
<dbReference type="EMBL" id="CP094984">
    <property type="protein sequence ID" value="UON91651.1"/>
    <property type="molecule type" value="Genomic_DNA"/>
</dbReference>
<evidence type="ECO:0000313" key="4">
    <source>
        <dbReference type="EMBL" id="MCC3272494.1"/>
    </source>
</evidence>
<feature type="domain" description="Acyltransferase 3" evidence="2">
    <location>
        <begin position="25"/>
        <end position="353"/>
    </location>
</feature>
<keyword evidence="4" id="KW-0808">Transferase</keyword>
<dbReference type="InterPro" id="IPR002656">
    <property type="entry name" value="Acyl_transf_3_dom"/>
</dbReference>
<keyword evidence="1" id="KW-0812">Transmembrane</keyword>
<dbReference type="GO" id="GO:0016020">
    <property type="term" value="C:membrane"/>
    <property type="evidence" value="ECO:0007669"/>
    <property type="project" value="TreeGrafter"/>
</dbReference>
<sequence>MAVAATQARHRSKAAPPAGKRFRTDIQAMRALAVSLVVLNHLWPQRLPGGYVGVDVFFVISGFLITSHLVREIEATGRLRLGAFYARRARRLFPAAFLVLAASMLLTLLFLPYPQWMATAQEVLASVFYAENWLLAAKSVDYSAMTEAASAVQHYWSLSVEEQFYLLWPLALILFAALARRRGRHVRNVLLLAVFGVAAMSLLYSVYVTVSSPEQAYFVTPARVWEFAVGAGVGLAAVQLRSIVFRNVLAIAGFGLILASALTFDAETPFPGWTALAPVLGSALVILAGAGRRGLIHDVLTALPPVQFVGKISYSLYLWHWPLIVVAPYALGVVPTAPYKLGILAAAILLAWGTKRWVEDTWIKPGSGRTRRHIGRHAAQVPGFRAPVAGMAAVAVAAALLGVVGDTKEEQALELAAAGASGPCYGVAALENRECSNPFAIPVAVPHMGKENEYWTLPTECAGTEDKMKEGGGPVVCDFSGGNPEAETAWLVGDSHAQHWQEPVLMLGKEHGWKVNISYLGACPLLDAPIVSYQGKNTHPAYVEYCQKWGRYVTDTIEEDAPDRVFVSMFVAGEVIDDGTGASQNEQYIQALSRDWQRWVDAGSVVIPLADPPLNGMVRDPMCLSLNSTTPLECAAPREQAVSANPFAGAAERMGSENVRPVDLTDFFCDLRNCYAAVGGMSVYFDGNHMNAQYSRQLAPHIATVLD</sequence>
<dbReference type="Proteomes" id="UP000829758">
    <property type="component" value="Chromosome"/>
</dbReference>
<protein>
    <submittedName>
        <fullName evidence="4">Acyltransferase</fullName>
    </submittedName>
</protein>
<dbReference type="PANTHER" id="PTHR23028:SF53">
    <property type="entry name" value="ACYL_TRANSF_3 DOMAIN-CONTAINING PROTEIN"/>
    <property type="match status" value="1"/>
</dbReference>
<feature type="transmembrane region" description="Helical" evidence="1">
    <location>
        <begin position="244"/>
        <end position="264"/>
    </location>
</feature>
<dbReference type="GO" id="GO:0009103">
    <property type="term" value="P:lipopolysaccharide biosynthetic process"/>
    <property type="evidence" value="ECO:0007669"/>
    <property type="project" value="TreeGrafter"/>
</dbReference>
<evidence type="ECO:0000313" key="7">
    <source>
        <dbReference type="Proteomes" id="UP001155145"/>
    </source>
</evidence>
<organism evidence="4 7">
    <name type="scientific">Arthrobacter zhangbolii</name>
    <dbReference type="NCBI Taxonomy" id="2886936"/>
    <lineage>
        <taxon>Bacteria</taxon>
        <taxon>Bacillati</taxon>
        <taxon>Actinomycetota</taxon>
        <taxon>Actinomycetes</taxon>
        <taxon>Micrococcales</taxon>
        <taxon>Micrococcaceae</taxon>
        <taxon>Arthrobacter</taxon>
    </lineage>
</organism>
<feature type="transmembrane region" description="Helical" evidence="1">
    <location>
        <begin position="216"/>
        <end position="237"/>
    </location>
</feature>
<feature type="transmembrane region" description="Helical" evidence="1">
    <location>
        <begin position="270"/>
        <end position="291"/>
    </location>
</feature>
<dbReference type="Pfam" id="PF19040">
    <property type="entry name" value="SGNH"/>
    <property type="match status" value="1"/>
</dbReference>
<dbReference type="AlphaFoldDB" id="A0A9X1M8V1"/>